<dbReference type="GO" id="GO:0005524">
    <property type="term" value="F:ATP binding"/>
    <property type="evidence" value="ECO:0007669"/>
    <property type="project" value="UniProtKB-KW"/>
</dbReference>
<dbReference type="PANTHER" id="PTHR33540">
    <property type="entry name" value="TRNA THREONYLCARBAMOYLADENOSINE BIOSYNTHESIS PROTEIN TSAE"/>
    <property type="match status" value="1"/>
</dbReference>
<evidence type="ECO:0000256" key="9">
    <source>
        <dbReference type="ARBA" id="ARBA00022842"/>
    </source>
</evidence>
<accession>U6B3J6</accession>
<evidence type="ECO:0000256" key="4">
    <source>
        <dbReference type="ARBA" id="ARBA00022490"/>
    </source>
</evidence>
<protein>
    <recommendedName>
        <fullName evidence="3">tRNA threonylcarbamoyladenosine biosynthesis protein TsaE</fullName>
    </recommendedName>
    <alternativeName>
        <fullName evidence="10">t(6)A37 threonylcarbamoyladenosine biosynthesis protein TsaE</fullName>
    </alternativeName>
</protein>
<evidence type="ECO:0000256" key="7">
    <source>
        <dbReference type="ARBA" id="ARBA00022741"/>
    </source>
</evidence>
<dbReference type="InterPro" id="IPR003442">
    <property type="entry name" value="T6A_TsaE"/>
</dbReference>
<evidence type="ECO:0000256" key="5">
    <source>
        <dbReference type="ARBA" id="ARBA00022694"/>
    </source>
</evidence>
<dbReference type="RefSeq" id="WP_023466156.1">
    <property type="nucleotide sequence ID" value="NC_022793.1"/>
</dbReference>
<sequence length="167" mass="18860">MSPDMSGPDISVSTYSITIPLINEKDTIQLGHNLASILKCGDCVTLSGEIGSGKTFLARSIIRFLLKKDNLEVLSPTFTILQIYESKIPIAHFDFYRLSNIQDFFELGFDELLSEGICIVEWPDVGKELLPSNRICIQLDQENIKRKATISAEKWIIDHIMNKNIKN</sequence>
<dbReference type="InterPro" id="IPR027417">
    <property type="entry name" value="P-loop_NTPase"/>
</dbReference>
<keyword evidence="8" id="KW-0067">ATP-binding</keyword>
<evidence type="ECO:0000256" key="2">
    <source>
        <dbReference type="ARBA" id="ARBA00007599"/>
    </source>
</evidence>
<keyword evidence="5" id="KW-0819">tRNA processing</keyword>
<keyword evidence="12" id="KW-1185">Reference proteome</keyword>
<comment type="similarity">
    <text evidence="2">Belongs to the TsaE family.</text>
</comment>
<dbReference type="PATRIC" id="fig|1261131.3.peg.120"/>
<keyword evidence="6" id="KW-0479">Metal-binding</keyword>
<dbReference type="EMBL" id="CP006604">
    <property type="protein sequence ID" value="AHA27505.1"/>
    <property type="molecule type" value="Genomic_DNA"/>
</dbReference>
<dbReference type="GO" id="GO:0046872">
    <property type="term" value="F:metal ion binding"/>
    <property type="evidence" value="ECO:0007669"/>
    <property type="project" value="UniProtKB-KW"/>
</dbReference>
<dbReference type="SUPFAM" id="SSF52540">
    <property type="entry name" value="P-loop containing nucleoside triphosphate hydrolases"/>
    <property type="match status" value="1"/>
</dbReference>
<dbReference type="Proteomes" id="UP000017862">
    <property type="component" value="Chromosome"/>
</dbReference>
<dbReference type="Pfam" id="PF02367">
    <property type="entry name" value="TsaE"/>
    <property type="match status" value="1"/>
</dbReference>
<dbReference type="PANTHER" id="PTHR33540:SF2">
    <property type="entry name" value="TRNA THREONYLCARBAMOYLADENOSINE BIOSYNTHESIS PROTEIN TSAE"/>
    <property type="match status" value="1"/>
</dbReference>
<keyword evidence="4" id="KW-0963">Cytoplasm</keyword>
<dbReference type="Gene3D" id="3.40.50.300">
    <property type="entry name" value="P-loop containing nucleotide triphosphate hydrolases"/>
    <property type="match status" value="1"/>
</dbReference>
<evidence type="ECO:0000256" key="1">
    <source>
        <dbReference type="ARBA" id="ARBA00004496"/>
    </source>
</evidence>
<evidence type="ECO:0000313" key="11">
    <source>
        <dbReference type="EMBL" id="AHA27505.1"/>
    </source>
</evidence>
<evidence type="ECO:0000256" key="3">
    <source>
        <dbReference type="ARBA" id="ARBA00019010"/>
    </source>
</evidence>
<dbReference type="KEGG" id="lar:lam_131"/>
<keyword evidence="9" id="KW-0460">Magnesium</keyword>
<evidence type="ECO:0000256" key="10">
    <source>
        <dbReference type="ARBA" id="ARBA00032441"/>
    </source>
</evidence>
<evidence type="ECO:0000256" key="6">
    <source>
        <dbReference type="ARBA" id="ARBA00022723"/>
    </source>
</evidence>
<dbReference type="AlphaFoldDB" id="U6B3J6"/>
<evidence type="ECO:0000313" key="12">
    <source>
        <dbReference type="Proteomes" id="UP000017862"/>
    </source>
</evidence>
<gene>
    <name evidence="11" type="ORF">lam_131</name>
</gene>
<evidence type="ECO:0000256" key="8">
    <source>
        <dbReference type="ARBA" id="ARBA00022840"/>
    </source>
</evidence>
<dbReference type="NCBIfam" id="TIGR00150">
    <property type="entry name" value="T6A_YjeE"/>
    <property type="match status" value="1"/>
</dbReference>
<organism evidence="11 12">
    <name type="scientific">Candidatus Liberibacter americanus str. Sao Paulo</name>
    <dbReference type="NCBI Taxonomy" id="1261131"/>
    <lineage>
        <taxon>Bacteria</taxon>
        <taxon>Pseudomonadati</taxon>
        <taxon>Pseudomonadota</taxon>
        <taxon>Alphaproteobacteria</taxon>
        <taxon>Hyphomicrobiales</taxon>
        <taxon>Rhizobiaceae</taxon>
        <taxon>Liberibacter</taxon>
    </lineage>
</organism>
<comment type="subcellular location">
    <subcellularLocation>
        <location evidence="1">Cytoplasm</location>
    </subcellularLocation>
</comment>
<dbReference type="GO" id="GO:0002949">
    <property type="term" value="P:tRNA threonylcarbamoyladenosine modification"/>
    <property type="evidence" value="ECO:0007669"/>
    <property type="project" value="InterPro"/>
</dbReference>
<dbReference type="STRING" id="1261131.lam_131"/>
<keyword evidence="7" id="KW-0547">Nucleotide-binding</keyword>
<name>U6B3J6_9HYPH</name>
<proteinExistence type="inferred from homology"/>
<dbReference type="GO" id="GO:0005737">
    <property type="term" value="C:cytoplasm"/>
    <property type="evidence" value="ECO:0007669"/>
    <property type="project" value="UniProtKB-SubCell"/>
</dbReference>
<dbReference type="eggNOG" id="COG0802">
    <property type="taxonomic scope" value="Bacteria"/>
</dbReference>
<dbReference type="HOGENOM" id="CLU_087829_2_1_5"/>
<reference evidence="11 12" key="1">
    <citation type="journal article" date="2014" name="Mol. Plant Microbe Interact.">
        <title>The complete genome sequence of Candidatus Liberibacter americanus, associated with citrus Huanglongbing.</title>
        <authorList>
            <person name="Wulff N.A."/>
            <person name="Zhang S."/>
            <person name="Setubal J.C."/>
            <person name="Almeida N.F."/>
            <person name="Martins E.C."/>
            <person name="Harakava R."/>
            <person name="Kumar D."/>
            <person name="Rangel L.T."/>
            <person name="Foissac X."/>
            <person name="Bove J."/>
            <person name="Gabriel D.W."/>
        </authorList>
    </citation>
    <scope>NUCLEOTIDE SEQUENCE [LARGE SCALE GENOMIC DNA]</scope>
    <source>
        <strain evidence="11 12">Sao Paulo</strain>
    </source>
</reference>